<dbReference type="GO" id="GO:0000166">
    <property type="term" value="F:nucleotide binding"/>
    <property type="evidence" value="ECO:0007669"/>
    <property type="project" value="UniProtKB-KW"/>
</dbReference>
<dbReference type="CDD" id="cd00754">
    <property type="entry name" value="Ubl_MoaD"/>
    <property type="match status" value="1"/>
</dbReference>
<dbReference type="SUPFAM" id="SSF54285">
    <property type="entry name" value="MoaD/ThiS"/>
    <property type="match status" value="1"/>
</dbReference>
<evidence type="ECO:0000313" key="7">
    <source>
        <dbReference type="Proteomes" id="UP000030661"/>
    </source>
</evidence>
<dbReference type="STRING" id="1499967.U27_04976"/>
<evidence type="ECO:0000256" key="4">
    <source>
        <dbReference type="ARBA" id="ARBA00024200"/>
    </source>
</evidence>
<evidence type="ECO:0000256" key="5">
    <source>
        <dbReference type="ARBA" id="ARBA00024247"/>
    </source>
</evidence>
<dbReference type="InterPro" id="IPR016155">
    <property type="entry name" value="Mopterin_synth/thiamin_S_b"/>
</dbReference>
<dbReference type="AlphaFoldDB" id="A0A081C098"/>
<dbReference type="GO" id="GO:1990133">
    <property type="term" value="C:molybdopterin adenylyltransferase complex"/>
    <property type="evidence" value="ECO:0007669"/>
    <property type="project" value="TreeGrafter"/>
</dbReference>
<proteinExistence type="inferred from homology"/>
<sequence length="82" mass="9062">MTITVKFFATFHDIVGVSELKMNMADAATVGDLIARLEQQYPVFEGKLDKLGLVAINEKYAHRRKELQPNDVVALFPPVSGG</sequence>
<evidence type="ECO:0000313" key="6">
    <source>
        <dbReference type="EMBL" id="GAK58003.1"/>
    </source>
</evidence>
<dbReference type="PANTHER" id="PTHR33359:SF1">
    <property type="entry name" value="MOLYBDOPTERIN SYNTHASE SULFUR CARRIER SUBUNIT"/>
    <property type="match status" value="1"/>
</dbReference>
<dbReference type="eggNOG" id="COG1977">
    <property type="taxonomic scope" value="Bacteria"/>
</dbReference>
<dbReference type="NCBIfam" id="TIGR01687">
    <property type="entry name" value="moaD_arch"/>
    <property type="match status" value="1"/>
</dbReference>
<gene>
    <name evidence="6" type="ORF">U27_04976</name>
</gene>
<reference evidence="6" key="1">
    <citation type="journal article" date="2015" name="PeerJ">
        <title>First genomic representation of candidate bacterial phylum KSB3 points to enhanced environmental sensing as a trigger of wastewater bulking.</title>
        <authorList>
            <person name="Sekiguchi Y."/>
            <person name="Ohashi A."/>
            <person name="Parks D.H."/>
            <person name="Yamauchi T."/>
            <person name="Tyson G.W."/>
            <person name="Hugenholtz P."/>
        </authorList>
    </citation>
    <scope>NUCLEOTIDE SEQUENCE [LARGE SCALE GENOMIC DNA]</scope>
</reference>
<protein>
    <recommendedName>
        <fullName evidence="5">Molybdopterin synthase sulfur carrier subunit</fullName>
    </recommendedName>
</protein>
<dbReference type="HOGENOM" id="CLU_114601_4_1_0"/>
<dbReference type="GO" id="GO:0006777">
    <property type="term" value="P:Mo-molybdopterin cofactor biosynthetic process"/>
    <property type="evidence" value="ECO:0007669"/>
    <property type="project" value="UniProtKB-KW"/>
</dbReference>
<keyword evidence="3" id="KW-0501">Molybdenum cofactor biosynthesis</keyword>
<accession>A0A081C098</accession>
<dbReference type="PANTHER" id="PTHR33359">
    <property type="entry name" value="MOLYBDOPTERIN SYNTHASE SULFUR CARRIER SUBUNIT"/>
    <property type="match status" value="1"/>
</dbReference>
<dbReference type="UniPathway" id="UPA00344"/>
<dbReference type="InterPro" id="IPR012675">
    <property type="entry name" value="Beta-grasp_dom_sf"/>
</dbReference>
<dbReference type="InterPro" id="IPR003749">
    <property type="entry name" value="ThiS/MoaD-like"/>
</dbReference>
<organism evidence="6">
    <name type="scientific">Vecturithrix granuli</name>
    <dbReference type="NCBI Taxonomy" id="1499967"/>
    <lineage>
        <taxon>Bacteria</taxon>
        <taxon>Candidatus Moduliflexota</taxon>
        <taxon>Candidatus Vecturitrichia</taxon>
        <taxon>Candidatus Vecturitrichales</taxon>
        <taxon>Candidatus Vecturitrichaceae</taxon>
        <taxon>Candidatus Vecturithrix</taxon>
    </lineage>
</organism>
<dbReference type="Proteomes" id="UP000030661">
    <property type="component" value="Unassembled WGS sequence"/>
</dbReference>
<dbReference type="InterPro" id="IPR044672">
    <property type="entry name" value="MOCS2A"/>
</dbReference>
<comment type="pathway">
    <text evidence="1">Cofactor biosynthesis; molybdopterin biosynthesis.</text>
</comment>
<evidence type="ECO:0000256" key="3">
    <source>
        <dbReference type="ARBA" id="ARBA00023150"/>
    </source>
</evidence>
<dbReference type="Pfam" id="PF02597">
    <property type="entry name" value="ThiS"/>
    <property type="match status" value="1"/>
</dbReference>
<keyword evidence="7" id="KW-1185">Reference proteome</keyword>
<name>A0A081C098_VECG1</name>
<dbReference type="Gene3D" id="3.10.20.30">
    <property type="match status" value="1"/>
</dbReference>
<dbReference type="FunFam" id="3.10.20.30:FF:000010">
    <property type="entry name" value="Molybdopterin synthase sulfur carrier subunit"/>
    <property type="match status" value="1"/>
</dbReference>
<comment type="similarity">
    <text evidence="4">Belongs to the MoaD family.</text>
</comment>
<dbReference type="InterPro" id="IPR010038">
    <property type="entry name" value="MoaD_arc-typ"/>
</dbReference>
<dbReference type="EMBL" id="DF820466">
    <property type="protein sequence ID" value="GAK58003.1"/>
    <property type="molecule type" value="Genomic_DNA"/>
</dbReference>
<keyword evidence="2" id="KW-0547">Nucleotide-binding</keyword>
<evidence type="ECO:0000256" key="1">
    <source>
        <dbReference type="ARBA" id="ARBA00005046"/>
    </source>
</evidence>
<evidence type="ECO:0000256" key="2">
    <source>
        <dbReference type="ARBA" id="ARBA00022741"/>
    </source>
</evidence>